<evidence type="ECO:0000256" key="1">
    <source>
        <dbReference type="ARBA" id="ARBA00007409"/>
    </source>
</evidence>
<comment type="caution">
    <text evidence="4">The sequence shown here is derived from an EMBL/GenBank/DDBJ whole genome shotgun (WGS) entry which is preliminary data.</text>
</comment>
<name>A0ABR4G3U5_9EURO</name>
<proteinExistence type="inferred from homology"/>
<dbReference type="InterPro" id="IPR004046">
    <property type="entry name" value="GST_C"/>
</dbReference>
<dbReference type="InterPro" id="IPR040079">
    <property type="entry name" value="Glutathione_S-Trfase"/>
</dbReference>
<evidence type="ECO:0000259" key="2">
    <source>
        <dbReference type="PROSITE" id="PS50404"/>
    </source>
</evidence>
<dbReference type="Pfam" id="PF13409">
    <property type="entry name" value="GST_N_2"/>
    <property type="match status" value="1"/>
</dbReference>
<dbReference type="Pfam" id="PF14497">
    <property type="entry name" value="GST_C_3"/>
    <property type="match status" value="1"/>
</dbReference>
<dbReference type="InterPro" id="IPR036249">
    <property type="entry name" value="Thioredoxin-like_sf"/>
</dbReference>
<reference evidence="4 5" key="1">
    <citation type="submission" date="2024-07" db="EMBL/GenBank/DDBJ databases">
        <title>Section-level genome sequencing and comparative genomics of Aspergillus sections Usti and Cavernicolus.</title>
        <authorList>
            <consortium name="Lawrence Berkeley National Laboratory"/>
            <person name="Nybo J.L."/>
            <person name="Vesth T.C."/>
            <person name="Theobald S."/>
            <person name="Frisvad J.C."/>
            <person name="Larsen T.O."/>
            <person name="Kjaerboelling I."/>
            <person name="Rothschild-Mancinelli K."/>
            <person name="Lyhne E.K."/>
            <person name="Kogle M.E."/>
            <person name="Barry K."/>
            <person name="Clum A."/>
            <person name="Na H."/>
            <person name="Ledsgaard L."/>
            <person name="Lin J."/>
            <person name="Lipzen A."/>
            <person name="Kuo A."/>
            <person name="Riley R."/>
            <person name="Mondo S."/>
            <person name="Labutti K."/>
            <person name="Haridas S."/>
            <person name="Pangalinan J."/>
            <person name="Salamov A.A."/>
            <person name="Simmons B.A."/>
            <person name="Magnuson J.K."/>
            <person name="Chen J."/>
            <person name="Drula E."/>
            <person name="Henrissat B."/>
            <person name="Wiebenga A."/>
            <person name="Lubbers R.J."/>
            <person name="Gomes A.C."/>
            <person name="Makela M.R."/>
            <person name="Stajich J."/>
            <person name="Grigoriev I.V."/>
            <person name="Mortensen U.H."/>
            <person name="De Vries R.P."/>
            <person name="Baker S.E."/>
            <person name="Andersen M.R."/>
        </authorList>
    </citation>
    <scope>NUCLEOTIDE SEQUENCE [LARGE SCALE GENOMIC DNA]</scope>
    <source>
        <strain evidence="4 5">CBS 209.92</strain>
    </source>
</reference>
<feature type="domain" description="GST N-terminal" evidence="2">
    <location>
        <begin position="7"/>
        <end position="94"/>
    </location>
</feature>
<dbReference type="Proteomes" id="UP001610563">
    <property type="component" value="Unassembled WGS sequence"/>
</dbReference>
<accession>A0ABR4G3U5</accession>
<organism evidence="4 5">
    <name type="scientific">Aspergillus keveii</name>
    <dbReference type="NCBI Taxonomy" id="714993"/>
    <lineage>
        <taxon>Eukaryota</taxon>
        <taxon>Fungi</taxon>
        <taxon>Dikarya</taxon>
        <taxon>Ascomycota</taxon>
        <taxon>Pezizomycotina</taxon>
        <taxon>Eurotiomycetes</taxon>
        <taxon>Eurotiomycetidae</taxon>
        <taxon>Eurotiales</taxon>
        <taxon>Aspergillaceae</taxon>
        <taxon>Aspergillus</taxon>
        <taxon>Aspergillus subgen. Nidulantes</taxon>
    </lineage>
</organism>
<dbReference type="InterPro" id="IPR004045">
    <property type="entry name" value="Glutathione_S-Trfase_N"/>
</dbReference>
<dbReference type="Gene3D" id="3.40.30.10">
    <property type="entry name" value="Glutaredoxin"/>
    <property type="match status" value="1"/>
</dbReference>
<dbReference type="Gene3D" id="1.20.1050.10">
    <property type="match status" value="1"/>
</dbReference>
<dbReference type="SFLD" id="SFLDG00358">
    <property type="entry name" value="Main_(cytGST)"/>
    <property type="match status" value="1"/>
</dbReference>
<dbReference type="InterPro" id="IPR010987">
    <property type="entry name" value="Glutathione-S-Trfase_C-like"/>
</dbReference>
<dbReference type="PANTHER" id="PTHR44051">
    <property type="entry name" value="GLUTATHIONE S-TRANSFERASE-RELATED"/>
    <property type="match status" value="1"/>
</dbReference>
<evidence type="ECO:0000313" key="5">
    <source>
        <dbReference type="Proteomes" id="UP001610563"/>
    </source>
</evidence>
<dbReference type="CDD" id="cd03046">
    <property type="entry name" value="GST_N_GTT1_like"/>
    <property type="match status" value="1"/>
</dbReference>
<dbReference type="PROSITE" id="PS50404">
    <property type="entry name" value="GST_NTER"/>
    <property type="match status" value="1"/>
</dbReference>
<dbReference type="CDD" id="cd03189">
    <property type="entry name" value="GST_C_GTT1_like"/>
    <property type="match status" value="1"/>
</dbReference>
<gene>
    <name evidence="4" type="ORF">BJX66DRAFT_305455</name>
</gene>
<dbReference type="InterPro" id="IPR036282">
    <property type="entry name" value="Glutathione-S-Trfase_C_sf"/>
</dbReference>
<dbReference type="SUPFAM" id="SSF47616">
    <property type="entry name" value="GST C-terminal domain-like"/>
    <property type="match status" value="1"/>
</dbReference>
<dbReference type="EMBL" id="JBFTWV010000054">
    <property type="protein sequence ID" value="KAL2793671.1"/>
    <property type="molecule type" value="Genomic_DNA"/>
</dbReference>
<dbReference type="SFLD" id="SFLDS00019">
    <property type="entry name" value="Glutathione_Transferase_(cytos"/>
    <property type="match status" value="1"/>
</dbReference>
<keyword evidence="5" id="KW-1185">Reference proteome</keyword>
<comment type="similarity">
    <text evidence="1">Belongs to the GST superfamily.</text>
</comment>
<dbReference type="SUPFAM" id="SSF52833">
    <property type="entry name" value="Thioredoxin-like"/>
    <property type="match status" value="1"/>
</dbReference>
<evidence type="ECO:0000259" key="3">
    <source>
        <dbReference type="PROSITE" id="PS50405"/>
    </source>
</evidence>
<dbReference type="PROSITE" id="PS50405">
    <property type="entry name" value="GST_CTER"/>
    <property type="match status" value="1"/>
</dbReference>
<feature type="domain" description="GST C-terminal" evidence="3">
    <location>
        <begin position="111"/>
        <end position="256"/>
    </location>
</feature>
<evidence type="ECO:0000313" key="4">
    <source>
        <dbReference type="EMBL" id="KAL2793671.1"/>
    </source>
</evidence>
<protein>
    <submittedName>
        <fullName evidence="4">Glutathione S-transferase</fullName>
    </submittedName>
</protein>
<sequence>MAFAAKDTTLTLYWLEQSRAHRILWLLEELDIPYELKTFKRGSDKLAPKALKDIHPLGKSPIVTISSPSSEAPLVLAESAFIAEYLCDHFGGSHLVPERFDAAKESQVGGETGEWLRYRYYMHYTEGSLMPNLVMKVVTKMLRTAPPVFVRGLFSFVASKIEENFLNRNFMDHLDFLENQLRSAPGGGPFLTGQKLTVADIMMSYPVIESMKRIFGVQKGITEDRYPLLTAYASRLQECEGYKRAVAKIVAIEGHFEAC</sequence>
<dbReference type="PANTHER" id="PTHR44051:SF9">
    <property type="entry name" value="GLUTATHIONE S-TRANSFERASE 1"/>
    <property type="match status" value="1"/>
</dbReference>